<evidence type="ECO:0000259" key="8">
    <source>
        <dbReference type="PROSITE" id="PS50928"/>
    </source>
</evidence>
<dbReference type="PANTHER" id="PTHR43386">
    <property type="entry name" value="OLIGOPEPTIDE TRANSPORT SYSTEM PERMEASE PROTEIN APPC"/>
    <property type="match status" value="1"/>
</dbReference>
<evidence type="ECO:0000256" key="5">
    <source>
        <dbReference type="ARBA" id="ARBA00022989"/>
    </source>
</evidence>
<dbReference type="CDD" id="cd06261">
    <property type="entry name" value="TM_PBP2"/>
    <property type="match status" value="1"/>
</dbReference>
<dbReference type="Pfam" id="PF00528">
    <property type="entry name" value="BPD_transp_1"/>
    <property type="match status" value="1"/>
</dbReference>
<evidence type="ECO:0000256" key="2">
    <source>
        <dbReference type="ARBA" id="ARBA00022448"/>
    </source>
</evidence>
<feature type="transmembrane region" description="Helical" evidence="7">
    <location>
        <begin position="253"/>
        <end position="272"/>
    </location>
</feature>
<accession>A0A645C4H3</accession>
<evidence type="ECO:0000256" key="7">
    <source>
        <dbReference type="SAM" id="Phobius"/>
    </source>
</evidence>
<keyword evidence="6 7" id="KW-0472">Membrane</keyword>
<name>A0A645C4H3_9ZZZZ</name>
<feature type="transmembrane region" description="Helical" evidence="7">
    <location>
        <begin position="310"/>
        <end position="334"/>
    </location>
</feature>
<keyword evidence="3" id="KW-1003">Cell membrane</keyword>
<dbReference type="GO" id="GO:0055085">
    <property type="term" value="P:transmembrane transport"/>
    <property type="evidence" value="ECO:0007669"/>
    <property type="project" value="InterPro"/>
</dbReference>
<feature type="transmembrane region" description="Helical" evidence="7">
    <location>
        <begin position="355"/>
        <end position="378"/>
    </location>
</feature>
<comment type="subcellular location">
    <subcellularLocation>
        <location evidence="1">Cell membrane</location>
        <topology evidence="1">Multi-pass membrane protein</topology>
    </subcellularLocation>
</comment>
<feature type="transmembrane region" description="Helical" evidence="7">
    <location>
        <begin position="225"/>
        <end position="247"/>
    </location>
</feature>
<evidence type="ECO:0000256" key="4">
    <source>
        <dbReference type="ARBA" id="ARBA00022692"/>
    </source>
</evidence>
<dbReference type="InterPro" id="IPR050366">
    <property type="entry name" value="BP-dependent_transpt_permease"/>
</dbReference>
<dbReference type="SUPFAM" id="SSF161098">
    <property type="entry name" value="MetI-like"/>
    <property type="match status" value="1"/>
</dbReference>
<dbReference type="EMBL" id="VSSQ01023368">
    <property type="protein sequence ID" value="MPM70253.1"/>
    <property type="molecule type" value="Genomic_DNA"/>
</dbReference>
<dbReference type="PANTHER" id="PTHR43386:SF1">
    <property type="entry name" value="D,D-DIPEPTIDE TRANSPORT SYSTEM PERMEASE PROTEIN DDPC-RELATED"/>
    <property type="match status" value="1"/>
</dbReference>
<dbReference type="InterPro" id="IPR035906">
    <property type="entry name" value="MetI-like_sf"/>
</dbReference>
<comment type="caution">
    <text evidence="9">The sequence shown here is derived from an EMBL/GenBank/DDBJ whole genome shotgun (WGS) entry which is preliminary data.</text>
</comment>
<protein>
    <recommendedName>
        <fullName evidence="8">ABC transmembrane type-1 domain-containing protein</fullName>
    </recommendedName>
</protein>
<evidence type="ECO:0000256" key="6">
    <source>
        <dbReference type="ARBA" id="ARBA00023136"/>
    </source>
</evidence>
<dbReference type="PROSITE" id="PS50928">
    <property type="entry name" value="ABC_TM1"/>
    <property type="match status" value="1"/>
</dbReference>
<feature type="domain" description="ABC transmembrane type-1" evidence="8">
    <location>
        <begin position="190"/>
        <end position="381"/>
    </location>
</feature>
<feature type="transmembrane region" description="Helical" evidence="7">
    <location>
        <begin position="182"/>
        <end position="213"/>
    </location>
</feature>
<dbReference type="AlphaFoldDB" id="A0A645C4H3"/>
<dbReference type="GO" id="GO:0005886">
    <property type="term" value="C:plasma membrane"/>
    <property type="evidence" value="ECO:0007669"/>
    <property type="project" value="UniProtKB-SubCell"/>
</dbReference>
<organism evidence="9">
    <name type="scientific">bioreactor metagenome</name>
    <dbReference type="NCBI Taxonomy" id="1076179"/>
    <lineage>
        <taxon>unclassified sequences</taxon>
        <taxon>metagenomes</taxon>
        <taxon>ecological metagenomes</taxon>
    </lineage>
</organism>
<evidence type="ECO:0000256" key="1">
    <source>
        <dbReference type="ARBA" id="ARBA00004651"/>
    </source>
</evidence>
<evidence type="ECO:0000313" key="9">
    <source>
        <dbReference type="EMBL" id="MPM70253.1"/>
    </source>
</evidence>
<proteinExistence type="predicted"/>
<dbReference type="InterPro" id="IPR000515">
    <property type="entry name" value="MetI-like"/>
</dbReference>
<keyword evidence="2" id="KW-0813">Transport</keyword>
<dbReference type="Gene3D" id="1.10.3720.10">
    <property type="entry name" value="MetI-like"/>
    <property type="match status" value="1"/>
</dbReference>
<keyword evidence="4 7" id="KW-0812">Transmembrane</keyword>
<reference evidence="9" key="1">
    <citation type="submission" date="2019-08" db="EMBL/GenBank/DDBJ databases">
        <authorList>
            <person name="Kucharzyk K."/>
            <person name="Murdoch R.W."/>
            <person name="Higgins S."/>
            <person name="Loffler F."/>
        </authorList>
    </citation>
    <scope>NUCLEOTIDE SEQUENCE</scope>
</reference>
<keyword evidence="5 7" id="KW-1133">Transmembrane helix</keyword>
<gene>
    <name evidence="9" type="ORF">SDC9_117207</name>
</gene>
<sequence>MMSLFRRWSFLLLLFIAVLSILAPFSLSVSPNQEVAPPFSTPLWLKRNLPPTMKITLSENILKKNIAWPYNPPTQIHLSGEITLSVPSALVLETPTQKFVLHHLTVGKNTFDIDGRDLSFKQRLNFSPFAQIPSELFSEKGEYIFRVEPDFSAPPEMRGTITFDIKGGRWGLLGTDQRGRDIFSLFIAGIRVSLIVGISATLLASLLGLFFGLISGYAGGWTDTIIMRGVDILLSIPILPILMVLAAYWGKGLWQLVLILSLFSWMGTARTVRAMTLSLRDSSYIEGLRGLGAPTFYILWRHLLPETLPLLLANIALGVPGAILAEAGISFLGLSDPRIISWGRMLHEAHSFGAFTRGAWWMLLPPGLGITLLCLIFLDLGKFLEEQIDPQLKGALKQ</sequence>
<evidence type="ECO:0000256" key="3">
    <source>
        <dbReference type="ARBA" id="ARBA00022475"/>
    </source>
</evidence>